<dbReference type="STRING" id="1817895.AUJ95_06455"/>
<dbReference type="GO" id="GO:0005829">
    <property type="term" value="C:cytosol"/>
    <property type="evidence" value="ECO:0007669"/>
    <property type="project" value="TreeGrafter"/>
</dbReference>
<organism evidence="1 2">
    <name type="scientific">Candidatus Desantisbacteria bacterium CG2_30_40_21</name>
    <dbReference type="NCBI Taxonomy" id="1817895"/>
    <lineage>
        <taxon>Bacteria</taxon>
        <taxon>Candidatus Desantisiibacteriota</taxon>
    </lineage>
</organism>
<dbReference type="Pfam" id="PF02635">
    <property type="entry name" value="DsrE"/>
    <property type="match status" value="1"/>
</dbReference>
<dbReference type="PANTHER" id="PTHR34874">
    <property type="entry name" value="PROTEIN YCHN"/>
    <property type="match status" value="1"/>
</dbReference>
<proteinExistence type="predicted"/>
<accession>A0A1J5DR40</accession>
<dbReference type="AlphaFoldDB" id="A0A1J5DR40"/>
<dbReference type="InterPro" id="IPR003787">
    <property type="entry name" value="Sulphur_relay_DsrE/F-like"/>
</dbReference>
<comment type="caution">
    <text evidence="1">The sequence shown here is derived from an EMBL/GenBank/DDBJ whole genome shotgun (WGS) entry which is preliminary data.</text>
</comment>
<gene>
    <name evidence="1" type="ORF">AUJ95_06455</name>
</gene>
<dbReference type="PANTHER" id="PTHR34874:SF1">
    <property type="entry name" value="PROTEIN YCHN"/>
    <property type="match status" value="1"/>
</dbReference>
<dbReference type="EMBL" id="MNYI01000174">
    <property type="protein sequence ID" value="OIP38573.1"/>
    <property type="molecule type" value="Genomic_DNA"/>
</dbReference>
<dbReference type="InterPro" id="IPR027396">
    <property type="entry name" value="DsrEFH-like"/>
</dbReference>
<dbReference type="Proteomes" id="UP000183085">
    <property type="component" value="Unassembled WGS sequence"/>
</dbReference>
<name>A0A1J5DR40_9BACT</name>
<evidence type="ECO:0000313" key="1">
    <source>
        <dbReference type="EMBL" id="OIP38573.1"/>
    </source>
</evidence>
<dbReference type="Gene3D" id="3.40.1260.10">
    <property type="entry name" value="DsrEFH-like"/>
    <property type="match status" value="1"/>
</dbReference>
<dbReference type="SUPFAM" id="SSF75169">
    <property type="entry name" value="DsrEFH-like"/>
    <property type="match status" value="1"/>
</dbReference>
<reference evidence="1 2" key="1">
    <citation type="journal article" date="2016" name="Environ. Microbiol.">
        <title>Genomic resolution of a cold subsurface aquifer community provides metabolic insights for novel microbes adapted to high CO concentrations.</title>
        <authorList>
            <person name="Probst A.J."/>
            <person name="Castelle C.J."/>
            <person name="Singh A."/>
            <person name="Brown C.T."/>
            <person name="Anantharaman K."/>
            <person name="Sharon I."/>
            <person name="Hug L.A."/>
            <person name="Burstein D."/>
            <person name="Emerson J.B."/>
            <person name="Thomas B.C."/>
            <person name="Banfield J.F."/>
        </authorList>
    </citation>
    <scope>NUCLEOTIDE SEQUENCE [LARGE SCALE GENOMIC DNA]</scope>
    <source>
        <strain evidence="1">CG2_30_40_21</strain>
    </source>
</reference>
<sequence>MAKIGMLLTEGPWQTENYKVFTKIADAALDKGHEVQAFFYLDGVYNPIKHQKFPGTTEENLPVSGIKKVVEKGAKIICCGICVNGRGLEGGKEFIEGVKVGGLPDFADIMGECDTLVTL</sequence>
<evidence type="ECO:0000313" key="2">
    <source>
        <dbReference type="Proteomes" id="UP000183085"/>
    </source>
</evidence>
<protein>
    <submittedName>
        <fullName evidence="1">Uncharacterized protein</fullName>
    </submittedName>
</protein>